<evidence type="ECO:0000256" key="7">
    <source>
        <dbReference type="ARBA" id="ARBA00023065"/>
    </source>
</evidence>
<dbReference type="PANTHER" id="PTHR32552">
    <property type="entry name" value="FERRICHROME IRON RECEPTOR-RELATED"/>
    <property type="match status" value="1"/>
</dbReference>
<dbReference type="Pfam" id="PF00593">
    <property type="entry name" value="TonB_dep_Rec_b-barrel"/>
    <property type="match status" value="1"/>
</dbReference>
<comment type="subcellular location">
    <subcellularLocation>
        <location evidence="1 11">Cell outer membrane</location>
        <topology evidence="1 11">Multi-pass membrane protein</topology>
    </subcellularLocation>
</comment>
<dbReference type="PROSITE" id="PS52016">
    <property type="entry name" value="TONB_DEPENDENT_REC_3"/>
    <property type="match status" value="1"/>
</dbReference>
<feature type="chain" id="PRO_5003878278" evidence="13">
    <location>
        <begin position="27"/>
        <end position="794"/>
    </location>
</feature>
<proteinExistence type="inferred from homology"/>
<evidence type="ECO:0000256" key="5">
    <source>
        <dbReference type="ARBA" id="ARBA00022692"/>
    </source>
</evidence>
<dbReference type="AlphaFoldDB" id="K4KN75"/>
<evidence type="ECO:0000256" key="9">
    <source>
        <dbReference type="ARBA" id="ARBA00023136"/>
    </source>
</evidence>
<keyword evidence="3 11" id="KW-1134">Transmembrane beta strand</keyword>
<dbReference type="Gene3D" id="2.40.170.20">
    <property type="entry name" value="TonB-dependent receptor, beta-barrel domain"/>
    <property type="match status" value="2"/>
</dbReference>
<evidence type="ECO:0000256" key="11">
    <source>
        <dbReference type="PROSITE-ProRule" id="PRU01360"/>
    </source>
</evidence>
<evidence type="ECO:0000256" key="10">
    <source>
        <dbReference type="ARBA" id="ARBA00023237"/>
    </source>
</evidence>
<dbReference type="EMBL" id="CP003746">
    <property type="protein sequence ID" value="AFU99568.1"/>
    <property type="molecule type" value="Genomic_DNA"/>
</dbReference>
<dbReference type="GO" id="GO:0006826">
    <property type="term" value="P:iron ion transport"/>
    <property type="evidence" value="ECO:0007669"/>
    <property type="project" value="UniProtKB-KW"/>
</dbReference>
<comment type="similarity">
    <text evidence="11 12">Belongs to the TonB-dependent receptor family.</text>
</comment>
<accession>K4KN75</accession>
<gene>
    <name evidence="16" type="ordered locus">M5M_11985</name>
</gene>
<evidence type="ECO:0000256" key="13">
    <source>
        <dbReference type="SAM" id="SignalP"/>
    </source>
</evidence>
<reference evidence="16 17" key="1">
    <citation type="journal article" date="2013" name="Genome Announc.">
        <title>Complete genome sequence of Simiduia agarivorans SA1(T), a marine bacterium able to degrade a variety of polysaccharides.</title>
        <authorList>
            <person name="Lin S.Y."/>
            <person name="Shieh W.Y."/>
            <person name="Chen J.S."/>
            <person name="Tang S.L."/>
        </authorList>
    </citation>
    <scope>NUCLEOTIDE SEQUENCE [LARGE SCALE GENOMIC DNA]</scope>
    <source>
        <strain evidence="17">DSM 21679 / JCM 13881 / BCRC 17597 / SA1</strain>
    </source>
</reference>
<keyword evidence="8 12" id="KW-0798">TonB box</keyword>
<dbReference type="SUPFAM" id="SSF56935">
    <property type="entry name" value="Porins"/>
    <property type="match status" value="1"/>
</dbReference>
<dbReference type="Pfam" id="PF07715">
    <property type="entry name" value="Plug"/>
    <property type="match status" value="1"/>
</dbReference>
<evidence type="ECO:0000256" key="1">
    <source>
        <dbReference type="ARBA" id="ARBA00004571"/>
    </source>
</evidence>
<dbReference type="InterPro" id="IPR039426">
    <property type="entry name" value="TonB-dep_rcpt-like"/>
</dbReference>
<name>K4KN75_SIMAS</name>
<keyword evidence="17" id="KW-1185">Reference proteome</keyword>
<dbReference type="PROSITE" id="PS51257">
    <property type="entry name" value="PROKAR_LIPOPROTEIN"/>
    <property type="match status" value="1"/>
</dbReference>
<dbReference type="InterPro" id="IPR000531">
    <property type="entry name" value="Beta-barrel_TonB"/>
</dbReference>
<evidence type="ECO:0000313" key="17">
    <source>
        <dbReference type="Proteomes" id="UP000000466"/>
    </source>
</evidence>
<dbReference type="RefSeq" id="WP_015047732.1">
    <property type="nucleotide sequence ID" value="NC_018868.3"/>
</dbReference>
<keyword evidence="16" id="KW-0675">Receptor</keyword>
<keyword evidence="9 11" id="KW-0472">Membrane</keyword>
<protein>
    <submittedName>
        <fullName evidence="16">Outer membrane TonB-dependent receptor</fullName>
    </submittedName>
</protein>
<evidence type="ECO:0000256" key="2">
    <source>
        <dbReference type="ARBA" id="ARBA00022448"/>
    </source>
</evidence>
<evidence type="ECO:0000256" key="12">
    <source>
        <dbReference type="RuleBase" id="RU003357"/>
    </source>
</evidence>
<sequence>MKKNILAHSIQGVSALMVACTLNAHAQTDVDSTSSPAASLITEEVLVTARRKEETLIEIPMAVSSISATEIADRNYTSASDIYRTLAGAASPRGQLILRGLSGGNSSAPGTTTTFVDDIPYSFTNLSDVERVEVLRGPQGTLYGSNAIGGTVRIITKQPQLNEFEVFSNIQASTEADVDGVSSNGTLGVNIPLIEDKLALRVSANREHEKLQMVNMNTGLQGSVDRGFVRARLLWQINEQMDMTFGYARVNYSDRGTDTGDRSTPGYRYTYSLTENTSAPYGYDVAFDTVDCDPAAERPACMGGNAPISASGVPAKYQIWESIDGWYKSQSDLYTLNFNHDNLFDLATLTYAGSYRKFDTQSLDNWSRLDADDLFKTWIINDDFYNETTHEVRLQNIDASSPLSWTVGMFYDKVETDNALNNQNQYHEAGDIASAVAMNWWWGIDVTQLGIDTFGNPQNNWRNSVIKDRAEELAYFADVAYTFDIGAAGELELNAGVRHYELEDEYHGETMGLWSENVTQTAGEESGERYKFSASWRPTDTMSVYALYSEGYRPGGNNGPLAGSCENDPNASQRKDRYTSDAIDNYELGLKMSAMDGRVNFATAVYQIDWTDIKTNVYMPTCGFSFTANGGEARSRGWEFESTALLTDSLKMTFNTSYTNSVVLEDNDAISAEAGDDMTMVPEWNAYLALDQSFTLFNKPMSVRGDYTYYGEYKTHFNVRDEDVVPAYSYFNLSGRVELSDNLQLSAHLNNVFDKEAISYKRARSRSESNTTAQQYINYLSGRTLAIRLDMTFD</sequence>
<dbReference type="Proteomes" id="UP000000466">
    <property type="component" value="Chromosome"/>
</dbReference>
<evidence type="ECO:0000256" key="6">
    <source>
        <dbReference type="ARBA" id="ARBA00023004"/>
    </source>
</evidence>
<feature type="signal peptide" evidence="13">
    <location>
        <begin position="1"/>
        <end position="26"/>
    </location>
</feature>
<feature type="domain" description="TonB-dependent receptor-like beta-barrel" evidence="14">
    <location>
        <begin position="285"/>
        <end position="752"/>
    </location>
</feature>
<evidence type="ECO:0000256" key="8">
    <source>
        <dbReference type="ARBA" id="ARBA00023077"/>
    </source>
</evidence>
<evidence type="ECO:0000313" key="16">
    <source>
        <dbReference type="EMBL" id="AFU99568.1"/>
    </source>
</evidence>
<dbReference type="PANTHER" id="PTHR32552:SF81">
    <property type="entry name" value="TONB-DEPENDENT OUTER MEMBRANE RECEPTOR"/>
    <property type="match status" value="1"/>
</dbReference>
<keyword evidence="2 11" id="KW-0813">Transport</keyword>
<evidence type="ECO:0000259" key="15">
    <source>
        <dbReference type="Pfam" id="PF07715"/>
    </source>
</evidence>
<dbReference type="KEGG" id="saga:M5M_11985"/>
<dbReference type="InterPro" id="IPR036942">
    <property type="entry name" value="Beta-barrel_TonB_sf"/>
</dbReference>
<keyword evidence="13" id="KW-0732">Signal</keyword>
<dbReference type="STRING" id="1117647.M5M_11985"/>
<keyword evidence="10 11" id="KW-0998">Cell outer membrane</keyword>
<evidence type="ECO:0000256" key="3">
    <source>
        <dbReference type="ARBA" id="ARBA00022452"/>
    </source>
</evidence>
<feature type="domain" description="TonB-dependent receptor plug" evidence="15">
    <location>
        <begin position="56"/>
        <end position="151"/>
    </location>
</feature>
<dbReference type="HOGENOM" id="CLU_008287_15_2_6"/>
<evidence type="ECO:0000256" key="4">
    <source>
        <dbReference type="ARBA" id="ARBA00022496"/>
    </source>
</evidence>
<keyword evidence="7" id="KW-0406">Ion transport</keyword>
<keyword evidence="4" id="KW-0410">Iron transport</keyword>
<organism evidence="16 17">
    <name type="scientific">Simiduia agarivorans (strain DSM 21679 / JCM 13881 / BCRC 17597 / SA1)</name>
    <dbReference type="NCBI Taxonomy" id="1117647"/>
    <lineage>
        <taxon>Bacteria</taxon>
        <taxon>Pseudomonadati</taxon>
        <taxon>Pseudomonadota</taxon>
        <taxon>Gammaproteobacteria</taxon>
        <taxon>Cellvibrionales</taxon>
        <taxon>Cellvibrionaceae</taxon>
        <taxon>Simiduia</taxon>
    </lineage>
</organism>
<dbReference type="InterPro" id="IPR012910">
    <property type="entry name" value="Plug_dom"/>
</dbReference>
<dbReference type="GO" id="GO:0009279">
    <property type="term" value="C:cell outer membrane"/>
    <property type="evidence" value="ECO:0007669"/>
    <property type="project" value="UniProtKB-SubCell"/>
</dbReference>
<keyword evidence="6" id="KW-0408">Iron</keyword>
<evidence type="ECO:0000259" key="14">
    <source>
        <dbReference type="Pfam" id="PF00593"/>
    </source>
</evidence>
<keyword evidence="5 11" id="KW-0812">Transmembrane</keyword>
<dbReference type="eggNOG" id="COG4774">
    <property type="taxonomic scope" value="Bacteria"/>
</dbReference>